<name>B0MWX9_9BACT</name>
<reference evidence="3" key="1">
    <citation type="submission" date="2007-10" db="EMBL/GenBank/DDBJ databases">
        <authorList>
            <person name="Fulton L."/>
            <person name="Clifton S."/>
            <person name="Fulton B."/>
            <person name="Xu J."/>
            <person name="Minx P."/>
            <person name="Pepin K.H."/>
            <person name="Johnson M."/>
            <person name="Thiruvilangam P."/>
            <person name="Bhonagiri V."/>
            <person name="Nash W.E."/>
            <person name="Mardis E.R."/>
            <person name="Wilson R.K."/>
        </authorList>
    </citation>
    <scope>NUCLEOTIDE SEQUENCE [LARGE SCALE GENOMIC DNA]</scope>
    <source>
        <strain evidence="3">DSM 17216</strain>
    </source>
</reference>
<keyword evidence="1" id="KW-0175">Coiled coil</keyword>
<evidence type="ECO:0000313" key="3">
    <source>
        <dbReference type="EMBL" id="EDS02166.1"/>
    </source>
</evidence>
<keyword evidence="2" id="KW-0472">Membrane</keyword>
<feature type="transmembrane region" description="Helical" evidence="2">
    <location>
        <begin position="178"/>
        <end position="198"/>
    </location>
</feature>
<keyword evidence="2" id="KW-1133">Transmembrane helix</keyword>
<protein>
    <submittedName>
        <fullName evidence="3">TIGR00341 family protein</fullName>
    </submittedName>
</protein>
<sequence>MSDMENSELKEQSRHSFRLWAEFRAFMRDRFSLEDDKASQDEVAANISKGTEFRGVNLWVLICATMVASLGLNVNSAAVIIGAMCISPIMGPIMGIGFSLGINDFDLLKKSVRNFVLMFVVAISTSTLFFFISPLGNASSELLARTTPTTYDVLIAFFGGMAGIVAQSRQDRNSTVIPGVAIATALMPPLCTAGFGLATGQYRFFFGAFYLFFINTVFIALATYIFTRFLKYRKKTFLNKSRERFVKRTMLAITLVTFIPSVFIGLHMVRVSIFEVQADKYIAQVFNFPQTRVIESSKIYRRGGESPRIELLLVGEPLGEDVIENARGQLASYGLPRTELVVRQASTSDKVDLQSLQSSYVELLDEKNRQIAEMKQRLARYQVTNVDIGDISQEVGVMSDNVESMSLTKGVMFDVAGKPLDTLLVCVITPKDFQRQIDREQLRKWLSVRTKVDNVKLFVEPKSNE</sequence>
<feature type="transmembrane region" description="Helical" evidence="2">
    <location>
        <begin position="248"/>
        <end position="269"/>
    </location>
</feature>
<gene>
    <name evidence="3" type="ORF">ALIPUT_01685</name>
</gene>
<comment type="caution">
    <text evidence="3">The sequence shown here is derived from an EMBL/GenBank/DDBJ whole genome shotgun (WGS) entry which is preliminary data.</text>
</comment>
<evidence type="ECO:0000256" key="1">
    <source>
        <dbReference type="SAM" id="Coils"/>
    </source>
</evidence>
<evidence type="ECO:0000313" key="4">
    <source>
        <dbReference type="Proteomes" id="UP000005819"/>
    </source>
</evidence>
<feature type="transmembrane region" description="Helical" evidence="2">
    <location>
        <begin position="56"/>
        <end position="74"/>
    </location>
</feature>
<dbReference type="Pfam" id="PF04087">
    <property type="entry name" value="DUF389"/>
    <property type="match status" value="1"/>
</dbReference>
<feature type="transmembrane region" description="Helical" evidence="2">
    <location>
        <begin position="148"/>
        <end position="166"/>
    </location>
</feature>
<dbReference type="Proteomes" id="UP000005819">
    <property type="component" value="Unassembled WGS sequence"/>
</dbReference>
<feature type="transmembrane region" description="Helical" evidence="2">
    <location>
        <begin position="115"/>
        <end position="136"/>
    </location>
</feature>
<keyword evidence="4" id="KW-1185">Reference proteome</keyword>
<reference evidence="3" key="2">
    <citation type="submission" date="2013-09" db="EMBL/GenBank/DDBJ databases">
        <title>Draft genome sequence of Alistipes putredinis (DSM 17216).</title>
        <authorList>
            <person name="Sudarsanam P."/>
            <person name="Ley R."/>
            <person name="Guruge J."/>
            <person name="Turnbaugh P.J."/>
            <person name="Mahowald M."/>
            <person name="Liep D."/>
            <person name="Gordon J."/>
        </authorList>
    </citation>
    <scope>NUCLEOTIDE SEQUENCE</scope>
    <source>
        <strain evidence="3">DSM 17216</strain>
    </source>
</reference>
<dbReference type="RefSeq" id="WP_004327722.1">
    <property type="nucleotide sequence ID" value="NZ_DS499577.1"/>
</dbReference>
<dbReference type="HOGENOM" id="CLU_032897_0_0_10"/>
<dbReference type="NCBIfam" id="TIGR00341">
    <property type="entry name" value="TIGR00341 family protein"/>
    <property type="match status" value="1"/>
</dbReference>
<dbReference type="AlphaFoldDB" id="B0MWX9"/>
<accession>B0MWX9</accession>
<feature type="transmembrane region" description="Helical" evidence="2">
    <location>
        <begin position="204"/>
        <end position="227"/>
    </location>
</feature>
<feature type="transmembrane region" description="Helical" evidence="2">
    <location>
        <begin position="80"/>
        <end position="103"/>
    </location>
</feature>
<dbReference type="InterPro" id="IPR005240">
    <property type="entry name" value="DUF389"/>
</dbReference>
<keyword evidence="2" id="KW-0812">Transmembrane</keyword>
<dbReference type="GeneID" id="73802283"/>
<dbReference type="eggNOG" id="COG1808">
    <property type="taxonomic scope" value="Bacteria"/>
</dbReference>
<proteinExistence type="predicted"/>
<dbReference type="PANTHER" id="PTHR20992">
    <property type="entry name" value="AT15442P-RELATED"/>
    <property type="match status" value="1"/>
</dbReference>
<evidence type="ECO:0000256" key="2">
    <source>
        <dbReference type="SAM" id="Phobius"/>
    </source>
</evidence>
<dbReference type="PANTHER" id="PTHR20992:SF9">
    <property type="entry name" value="AT15442P-RELATED"/>
    <property type="match status" value="1"/>
</dbReference>
<organism evidence="3 4">
    <name type="scientific">Alistipes putredinis DSM 17216</name>
    <dbReference type="NCBI Taxonomy" id="445970"/>
    <lineage>
        <taxon>Bacteria</taxon>
        <taxon>Pseudomonadati</taxon>
        <taxon>Bacteroidota</taxon>
        <taxon>Bacteroidia</taxon>
        <taxon>Bacteroidales</taxon>
        <taxon>Rikenellaceae</taxon>
        <taxon>Alistipes</taxon>
    </lineage>
</organism>
<feature type="coiled-coil region" evidence="1">
    <location>
        <begin position="353"/>
        <end position="384"/>
    </location>
</feature>
<dbReference type="EMBL" id="ABFK02000020">
    <property type="protein sequence ID" value="EDS02166.1"/>
    <property type="molecule type" value="Genomic_DNA"/>
</dbReference>